<dbReference type="OrthoDB" id="9781208at2"/>
<dbReference type="Pfam" id="PF00512">
    <property type="entry name" value="HisKA"/>
    <property type="match status" value="1"/>
</dbReference>
<keyword evidence="5" id="KW-0418">Kinase</keyword>
<evidence type="ECO:0000256" key="2">
    <source>
        <dbReference type="ARBA" id="ARBA00012438"/>
    </source>
</evidence>
<gene>
    <name evidence="7" type="ORF">FMM05_00670</name>
</gene>
<accession>A0A552V9P2</accession>
<dbReference type="InterPro" id="IPR005467">
    <property type="entry name" value="His_kinase_dom"/>
</dbReference>
<dbReference type="PANTHER" id="PTHR43304">
    <property type="entry name" value="PHYTOCHROME-LIKE PROTEIN CPH1"/>
    <property type="match status" value="1"/>
</dbReference>
<dbReference type="InterPro" id="IPR004358">
    <property type="entry name" value="Sig_transdc_His_kin-like_C"/>
</dbReference>
<dbReference type="Gene3D" id="3.30.565.10">
    <property type="entry name" value="Histidine kinase-like ATPase, C-terminal domain"/>
    <property type="match status" value="1"/>
</dbReference>
<dbReference type="SUPFAM" id="SSF47384">
    <property type="entry name" value="Homodimeric domain of signal transducing histidine kinase"/>
    <property type="match status" value="1"/>
</dbReference>
<dbReference type="Pfam" id="PF02518">
    <property type="entry name" value="HATPase_c"/>
    <property type="match status" value="1"/>
</dbReference>
<sequence>MDKNPIALAKIMAENEALLQSNRELKAHNKELSLFNYVASHDLQEPLRKMHTFVKMIADDKDNHISGDSAIYIERILVSASRMQRLIEDLLHYSHVDTLHENGYELSDINIIVQDALTDFNETIKNTRAKVTVTTLPNIKLIPPLVYQVIHNLIGNALKYRNKDEQPILRISYELANREEIAPIEGKHEHADYYKIIIADNGIGFLQEQSELIFEPFQRLHSKDKYEGTGIGLAICKKIMTRHKGYITAQSNPGRGTKFNLYFPV</sequence>
<comment type="caution">
    <text evidence="7">The sequence shown here is derived from an EMBL/GenBank/DDBJ whole genome shotgun (WGS) entry which is preliminary data.</text>
</comment>
<dbReference type="Proteomes" id="UP000320643">
    <property type="component" value="Unassembled WGS sequence"/>
</dbReference>
<evidence type="ECO:0000256" key="1">
    <source>
        <dbReference type="ARBA" id="ARBA00000085"/>
    </source>
</evidence>
<dbReference type="AlphaFoldDB" id="A0A552V9P2"/>
<reference evidence="7 8" key="1">
    <citation type="submission" date="2019-07" db="EMBL/GenBank/DDBJ databases">
        <title>Flavobacterium sp. nov., isolated from glacier ice.</title>
        <authorList>
            <person name="Liu Q."/>
            <person name="Xin Y.-H."/>
        </authorList>
    </citation>
    <scope>NUCLEOTIDE SEQUENCE [LARGE SCALE GENOMIC DNA]</scope>
    <source>
        <strain evidence="7 8">ZT4R6</strain>
    </source>
</reference>
<dbReference type="PANTHER" id="PTHR43304:SF1">
    <property type="entry name" value="PAC DOMAIN-CONTAINING PROTEIN"/>
    <property type="match status" value="1"/>
</dbReference>
<dbReference type="GO" id="GO:0000155">
    <property type="term" value="F:phosphorelay sensor kinase activity"/>
    <property type="evidence" value="ECO:0007669"/>
    <property type="project" value="InterPro"/>
</dbReference>
<dbReference type="SMART" id="SM00388">
    <property type="entry name" value="HisKA"/>
    <property type="match status" value="1"/>
</dbReference>
<evidence type="ECO:0000256" key="5">
    <source>
        <dbReference type="ARBA" id="ARBA00022777"/>
    </source>
</evidence>
<organism evidence="7 8">
    <name type="scientific">Flavobacterium zepuense</name>
    <dbReference type="NCBI Taxonomy" id="2593302"/>
    <lineage>
        <taxon>Bacteria</taxon>
        <taxon>Pseudomonadati</taxon>
        <taxon>Bacteroidota</taxon>
        <taxon>Flavobacteriia</taxon>
        <taxon>Flavobacteriales</taxon>
        <taxon>Flavobacteriaceae</taxon>
        <taxon>Flavobacterium</taxon>
    </lineage>
</organism>
<dbReference type="SUPFAM" id="SSF55874">
    <property type="entry name" value="ATPase domain of HSP90 chaperone/DNA topoisomerase II/histidine kinase"/>
    <property type="match status" value="1"/>
</dbReference>
<dbReference type="InterPro" id="IPR036890">
    <property type="entry name" value="HATPase_C_sf"/>
</dbReference>
<evidence type="ECO:0000313" key="8">
    <source>
        <dbReference type="Proteomes" id="UP000320643"/>
    </source>
</evidence>
<evidence type="ECO:0000256" key="3">
    <source>
        <dbReference type="ARBA" id="ARBA00022553"/>
    </source>
</evidence>
<keyword evidence="8" id="KW-1185">Reference proteome</keyword>
<dbReference type="PROSITE" id="PS50109">
    <property type="entry name" value="HIS_KIN"/>
    <property type="match status" value="1"/>
</dbReference>
<feature type="domain" description="Histidine kinase" evidence="6">
    <location>
        <begin position="38"/>
        <end position="265"/>
    </location>
</feature>
<evidence type="ECO:0000259" key="6">
    <source>
        <dbReference type="PROSITE" id="PS50109"/>
    </source>
</evidence>
<dbReference type="EMBL" id="VJVZ01000001">
    <property type="protein sequence ID" value="TRW27186.1"/>
    <property type="molecule type" value="Genomic_DNA"/>
</dbReference>
<dbReference type="EC" id="2.7.13.3" evidence="2"/>
<name>A0A552V9P2_9FLAO</name>
<dbReference type="SMART" id="SM00387">
    <property type="entry name" value="HATPase_c"/>
    <property type="match status" value="1"/>
</dbReference>
<proteinExistence type="predicted"/>
<dbReference type="PRINTS" id="PR00344">
    <property type="entry name" value="BCTRLSENSOR"/>
</dbReference>
<dbReference type="InterPro" id="IPR052162">
    <property type="entry name" value="Sensor_kinase/Photoreceptor"/>
</dbReference>
<dbReference type="InterPro" id="IPR036097">
    <property type="entry name" value="HisK_dim/P_sf"/>
</dbReference>
<protein>
    <recommendedName>
        <fullName evidence="2">histidine kinase</fullName>
        <ecNumber evidence="2">2.7.13.3</ecNumber>
    </recommendedName>
</protein>
<evidence type="ECO:0000256" key="4">
    <source>
        <dbReference type="ARBA" id="ARBA00022679"/>
    </source>
</evidence>
<keyword evidence="3" id="KW-0597">Phosphoprotein</keyword>
<keyword evidence="4" id="KW-0808">Transferase</keyword>
<dbReference type="Gene3D" id="1.10.287.130">
    <property type="match status" value="1"/>
</dbReference>
<dbReference type="InterPro" id="IPR003661">
    <property type="entry name" value="HisK_dim/P_dom"/>
</dbReference>
<comment type="catalytic activity">
    <reaction evidence="1">
        <text>ATP + protein L-histidine = ADP + protein N-phospho-L-histidine.</text>
        <dbReference type="EC" id="2.7.13.3"/>
    </reaction>
</comment>
<dbReference type="CDD" id="cd00082">
    <property type="entry name" value="HisKA"/>
    <property type="match status" value="1"/>
</dbReference>
<dbReference type="InterPro" id="IPR003594">
    <property type="entry name" value="HATPase_dom"/>
</dbReference>
<evidence type="ECO:0000313" key="7">
    <source>
        <dbReference type="EMBL" id="TRW27186.1"/>
    </source>
</evidence>